<dbReference type="InterPro" id="IPR027417">
    <property type="entry name" value="P-loop_NTPase"/>
</dbReference>
<dbReference type="InterPro" id="IPR039421">
    <property type="entry name" value="Type_1_exporter"/>
</dbReference>
<reference evidence="10 11" key="1">
    <citation type="submission" date="2010-05" db="EMBL/GenBank/DDBJ databases">
        <title>Complete sequence of Thermoanaerobacter mathranii subsp. mathranii mathranii str. A3.</title>
        <authorList>
            <consortium name="US DOE Joint Genome Institute"/>
            <person name="Lucas S."/>
            <person name="Copeland A."/>
            <person name="Lapidus A."/>
            <person name="Cheng J.-F."/>
            <person name="Bruce D."/>
            <person name="Goodwin L."/>
            <person name="Pitluck S."/>
            <person name="Held B."/>
            <person name="Detter J.C."/>
            <person name="Han C."/>
            <person name="Tapia R."/>
            <person name="Land M."/>
            <person name="Hauser L."/>
            <person name="Kyrpides N."/>
            <person name="Mikhailova N."/>
            <person name="Zhou J."/>
            <person name="Hemme C."/>
            <person name="Woyke T."/>
        </authorList>
    </citation>
    <scope>NUCLEOTIDE SEQUENCE [LARGE SCALE GENOMIC DNA]</scope>
    <source>
        <strain evidence="10 11">A3</strain>
    </source>
</reference>
<proteinExistence type="predicted"/>
<dbReference type="EMBL" id="CP002032">
    <property type="protein sequence ID" value="ADH60718.1"/>
    <property type="molecule type" value="Genomic_DNA"/>
</dbReference>
<dbReference type="CDD" id="cd07346">
    <property type="entry name" value="ABC_6TM_exporters"/>
    <property type="match status" value="1"/>
</dbReference>
<dbReference type="Gene3D" id="3.40.50.300">
    <property type="entry name" value="P-loop containing nucleotide triphosphate hydrolases"/>
    <property type="match status" value="1"/>
</dbReference>
<dbReference type="Pfam" id="PF00005">
    <property type="entry name" value="ABC_tran"/>
    <property type="match status" value="1"/>
</dbReference>
<evidence type="ECO:0000256" key="1">
    <source>
        <dbReference type="ARBA" id="ARBA00004651"/>
    </source>
</evidence>
<evidence type="ECO:0000256" key="7">
    <source>
        <dbReference type="SAM" id="Phobius"/>
    </source>
</evidence>
<feature type="transmembrane region" description="Helical" evidence="7">
    <location>
        <begin position="21"/>
        <end position="39"/>
    </location>
</feature>
<keyword evidence="11" id="KW-1185">Reference proteome</keyword>
<feature type="transmembrane region" description="Helical" evidence="7">
    <location>
        <begin position="59"/>
        <end position="84"/>
    </location>
</feature>
<evidence type="ECO:0000313" key="10">
    <source>
        <dbReference type="EMBL" id="ADH60718.1"/>
    </source>
</evidence>
<feature type="domain" description="ABC transmembrane type-1" evidence="9">
    <location>
        <begin position="24"/>
        <end position="306"/>
    </location>
</feature>
<dbReference type="PROSITE" id="PS50929">
    <property type="entry name" value="ABC_TM1F"/>
    <property type="match status" value="1"/>
</dbReference>
<protein>
    <submittedName>
        <fullName evidence="10">ABC transporter related protein</fullName>
    </submittedName>
</protein>
<evidence type="ECO:0000256" key="3">
    <source>
        <dbReference type="ARBA" id="ARBA00022741"/>
    </source>
</evidence>
<comment type="subcellular location">
    <subcellularLocation>
        <location evidence="1">Cell membrane</location>
        <topology evidence="1">Multi-pass membrane protein</topology>
    </subcellularLocation>
</comment>
<sequence>MGRVLTPEVKKFLSYSKRYKKFYIVILILTIPVLAVNALRPIFLSYLIDNIILAGKYRFIAAFILLYALLIVVERIMVIVYNYYLLKRANIATNLERMTLYKKLQKLSCVNFLNINTGDLLARLLSDASESATYFVITIPAIIGNFLHLIVVLSLLLYFSWELSLILWLIIPFYYLLLVVFNKNLKQTAEKERLANAKVTESLREKVEGIITIKSLVKEDFFEKLLSKDLHAWVKEKNSYDFFTTTLSSCLTFLSSIATPLVLGLGGYLVIKGHITLGTLMGFYSFMAWIYEPLQNINQQFVNLQRAGEVSKRLFEIYDLPEEKEEGKESFPEDYIIKYKNVSFSYRDEAVLKNINLEIPQKSWIAVVGTSGSGKSTLVRLLTRLYEPTEGEILINEKNIKEYTLKDLRRNIAIVTQSDYLFNMTLKENITLGEECTEEELQKVIKIAKIDKFLSVLEKGSDTLIGERGTKLSDGQKQRIALARALLRKPKVLILDEATSGVDSETEEEIFKELEKLNMTLVIISHRLSTIRKADRILLLDKGEIIAEGKHEELIENSSRYKDIILSQLSA</sequence>
<dbReference type="Gene3D" id="1.20.1560.10">
    <property type="entry name" value="ABC transporter type 1, transmembrane domain"/>
    <property type="match status" value="1"/>
</dbReference>
<dbReference type="InterPro" id="IPR011527">
    <property type="entry name" value="ABC1_TM_dom"/>
</dbReference>
<keyword evidence="5 7" id="KW-1133">Transmembrane helix</keyword>
<evidence type="ECO:0000256" key="2">
    <source>
        <dbReference type="ARBA" id="ARBA00022692"/>
    </source>
</evidence>
<evidence type="ECO:0000256" key="4">
    <source>
        <dbReference type="ARBA" id="ARBA00022840"/>
    </source>
</evidence>
<dbReference type="InterPro" id="IPR036640">
    <property type="entry name" value="ABC1_TM_sf"/>
</dbReference>
<evidence type="ECO:0000259" key="8">
    <source>
        <dbReference type="PROSITE" id="PS50893"/>
    </source>
</evidence>
<dbReference type="Pfam" id="PF00664">
    <property type="entry name" value="ABC_membrane"/>
    <property type="match status" value="1"/>
</dbReference>
<dbReference type="InterPro" id="IPR003439">
    <property type="entry name" value="ABC_transporter-like_ATP-bd"/>
</dbReference>
<dbReference type="RefSeq" id="WP_013150190.1">
    <property type="nucleotide sequence ID" value="NC_014209.1"/>
</dbReference>
<organism evidence="10 11">
    <name type="scientific">Thermoanaerobacter mathranii subsp. mathranii (strain DSM 11426 / CCUG 53645 / CIP 108742 / A3)</name>
    <dbReference type="NCBI Taxonomy" id="583358"/>
    <lineage>
        <taxon>Bacteria</taxon>
        <taxon>Bacillati</taxon>
        <taxon>Bacillota</taxon>
        <taxon>Clostridia</taxon>
        <taxon>Thermoanaerobacterales</taxon>
        <taxon>Thermoanaerobacteraceae</taxon>
        <taxon>Thermoanaerobacter</taxon>
    </lineage>
</organism>
<dbReference type="SMART" id="SM00382">
    <property type="entry name" value="AAA"/>
    <property type="match status" value="1"/>
</dbReference>
<name>A0ABN3Z1H5_THEM3</name>
<dbReference type="PANTHER" id="PTHR43394:SF1">
    <property type="entry name" value="ATP-BINDING CASSETTE SUB-FAMILY B MEMBER 10, MITOCHONDRIAL"/>
    <property type="match status" value="1"/>
</dbReference>
<keyword evidence="4" id="KW-0067">ATP-binding</keyword>
<evidence type="ECO:0000256" key="6">
    <source>
        <dbReference type="ARBA" id="ARBA00023136"/>
    </source>
</evidence>
<feature type="domain" description="ABC transporter" evidence="8">
    <location>
        <begin position="337"/>
        <end position="567"/>
    </location>
</feature>
<feature type="transmembrane region" description="Helical" evidence="7">
    <location>
        <begin position="165"/>
        <end position="181"/>
    </location>
</feature>
<dbReference type="PROSITE" id="PS50893">
    <property type="entry name" value="ABC_TRANSPORTER_2"/>
    <property type="match status" value="1"/>
</dbReference>
<dbReference type="SUPFAM" id="SSF52540">
    <property type="entry name" value="P-loop containing nucleoside triphosphate hydrolases"/>
    <property type="match status" value="1"/>
</dbReference>
<keyword evidence="6 7" id="KW-0472">Membrane</keyword>
<gene>
    <name evidence="10" type="ordered locus">Tmath_0990</name>
</gene>
<dbReference type="Proteomes" id="UP000002064">
    <property type="component" value="Chromosome"/>
</dbReference>
<dbReference type="PANTHER" id="PTHR43394">
    <property type="entry name" value="ATP-DEPENDENT PERMEASE MDL1, MITOCHONDRIAL"/>
    <property type="match status" value="1"/>
</dbReference>
<keyword evidence="3" id="KW-0547">Nucleotide-binding</keyword>
<evidence type="ECO:0000313" key="11">
    <source>
        <dbReference type="Proteomes" id="UP000002064"/>
    </source>
</evidence>
<accession>A0ABN3Z1H5</accession>
<dbReference type="SUPFAM" id="SSF90123">
    <property type="entry name" value="ABC transporter transmembrane region"/>
    <property type="match status" value="1"/>
</dbReference>
<evidence type="ECO:0000259" key="9">
    <source>
        <dbReference type="PROSITE" id="PS50929"/>
    </source>
</evidence>
<evidence type="ECO:0000256" key="5">
    <source>
        <dbReference type="ARBA" id="ARBA00022989"/>
    </source>
</evidence>
<dbReference type="InterPro" id="IPR003593">
    <property type="entry name" value="AAA+_ATPase"/>
</dbReference>
<feature type="transmembrane region" description="Helical" evidence="7">
    <location>
        <begin position="242"/>
        <end position="263"/>
    </location>
</feature>
<feature type="transmembrane region" description="Helical" evidence="7">
    <location>
        <begin position="132"/>
        <end position="159"/>
    </location>
</feature>
<keyword evidence="2 7" id="KW-0812">Transmembrane</keyword>